<feature type="compositionally biased region" description="Low complexity" evidence="4">
    <location>
        <begin position="8"/>
        <end position="23"/>
    </location>
</feature>
<dbReference type="Proteomes" id="UP000011680">
    <property type="component" value="Unassembled WGS sequence"/>
</dbReference>
<dbReference type="PANTHER" id="PTHR30290:SF9">
    <property type="entry name" value="OLIGOPEPTIDE-BINDING PROTEIN APPA"/>
    <property type="match status" value="1"/>
</dbReference>
<keyword evidence="2" id="KW-0813">Transport</keyword>
<feature type="region of interest" description="Disordered" evidence="4">
    <location>
        <begin position="453"/>
        <end position="492"/>
    </location>
</feature>
<comment type="similarity">
    <text evidence="1">Belongs to the bacterial solute-binding protein 5 family.</text>
</comment>
<dbReference type="GO" id="GO:0042597">
    <property type="term" value="C:periplasmic space"/>
    <property type="evidence" value="ECO:0007669"/>
    <property type="project" value="UniProtKB-ARBA"/>
</dbReference>
<dbReference type="SUPFAM" id="SSF53850">
    <property type="entry name" value="Periplasmic binding protein-like II"/>
    <property type="match status" value="1"/>
</dbReference>
<dbReference type="Gene3D" id="3.90.76.10">
    <property type="entry name" value="Dipeptide-binding Protein, Domain 1"/>
    <property type="match status" value="1"/>
</dbReference>
<proteinExistence type="inferred from homology"/>
<dbReference type="STRING" id="1227457.C451_20275"/>
<dbReference type="Pfam" id="PF00496">
    <property type="entry name" value="SBP_bac_5"/>
    <property type="match status" value="1"/>
</dbReference>
<sequence>MSLAGCTNSGESGNNSSGGNSSGKNKKLKVGIKSEPWNLDPALYTDTGSRIISNVVYDNIVGIEPTEGPTPEVATKLAEPVGENGKKWNIKLKEGVKFHDGSEMTAEDVKYTFEWIGNPDNDAAALGYAPMLRKKNGVPLVEKKGKYEVRLNLTQPNSFWNDWMTRVIDGVVPKDSRGNVAEAKGPKGLGTNLTTDPIGTGPYKFREWKSGSHIIVDAFDDYYRNGKNTPPYVDSIEFKFIPEASTRLSQLRSKNVDMMNQVPPKDFESLKNQSDITGKSLSGNSTVLNYINQNPKAFGEKNPMSNVHNRRAFHYGIDAKSILKDVAQGEGVVQKGPWFPDSEWTSPKLRDKSMYDPEKAKSELEKGPNPDGFTIKYMTENISNRKQMATIIQNQLKDIGITVDVQSVEKSTLYSRLYGTSRWHVAGASWGQSIGQVFYWLYAGFATQRNHNNWHSKPEDGNLSNDAWEPNGPKPPEGKPREKFGTNPGSGHKWYKSKIQQAFATNDTKEQKEIAYTLQEYIVDNVIQSDLYYKSKLQGWRSSVEGYDMGRFITDYSTARLNK</sequence>
<feature type="region of interest" description="Disordered" evidence="4">
    <location>
        <begin position="1"/>
        <end position="27"/>
    </location>
</feature>
<evidence type="ECO:0000256" key="2">
    <source>
        <dbReference type="ARBA" id="ARBA00022448"/>
    </source>
</evidence>
<keyword evidence="3" id="KW-0732">Signal</keyword>
<feature type="domain" description="Solute-binding protein family 5" evidence="5">
    <location>
        <begin position="70"/>
        <end position="449"/>
    </location>
</feature>
<dbReference type="InterPro" id="IPR000914">
    <property type="entry name" value="SBP_5_dom"/>
</dbReference>
<accession>M0MVU1</accession>
<dbReference type="GO" id="GO:1904680">
    <property type="term" value="F:peptide transmembrane transporter activity"/>
    <property type="evidence" value="ECO:0007669"/>
    <property type="project" value="TreeGrafter"/>
</dbReference>
<reference evidence="6 7" key="1">
    <citation type="journal article" date="2014" name="PLoS Genet.">
        <title>Phylogenetically driven sequencing of extremely halophilic archaea reveals strategies for static and dynamic osmo-response.</title>
        <authorList>
            <person name="Becker E.A."/>
            <person name="Seitzer P.M."/>
            <person name="Tritt A."/>
            <person name="Larsen D."/>
            <person name="Krusor M."/>
            <person name="Yao A.I."/>
            <person name="Wu D."/>
            <person name="Madern D."/>
            <person name="Eisen J.A."/>
            <person name="Darling A.E."/>
            <person name="Facciotti M.T."/>
        </authorList>
    </citation>
    <scope>NUCLEOTIDE SEQUENCE [LARGE SCALE GENOMIC DNA]</scope>
    <source>
        <strain evidence="6 7">JCM 13552</strain>
    </source>
</reference>
<dbReference type="CDD" id="cd00995">
    <property type="entry name" value="PBP2_NikA_DppA_OppA_like"/>
    <property type="match status" value="1"/>
</dbReference>
<dbReference type="Gene3D" id="3.40.190.10">
    <property type="entry name" value="Periplasmic binding protein-like II"/>
    <property type="match status" value="1"/>
</dbReference>
<evidence type="ECO:0000313" key="7">
    <source>
        <dbReference type="Proteomes" id="UP000011680"/>
    </source>
</evidence>
<dbReference type="PANTHER" id="PTHR30290">
    <property type="entry name" value="PERIPLASMIC BINDING COMPONENT OF ABC TRANSPORTER"/>
    <property type="match status" value="1"/>
</dbReference>
<protein>
    <submittedName>
        <fullName evidence="6">Putative dipeptides/oligopeptides ABC transporter periplasmic substrate-binding protein</fullName>
    </submittedName>
</protein>
<dbReference type="PIRSF" id="PIRSF002741">
    <property type="entry name" value="MppA"/>
    <property type="match status" value="1"/>
</dbReference>
<dbReference type="AlphaFoldDB" id="M0MVU1"/>
<evidence type="ECO:0000256" key="4">
    <source>
        <dbReference type="SAM" id="MobiDB-lite"/>
    </source>
</evidence>
<feature type="region of interest" description="Disordered" evidence="4">
    <location>
        <begin position="343"/>
        <end position="372"/>
    </location>
</feature>
<feature type="compositionally biased region" description="Basic and acidic residues" evidence="4">
    <location>
        <begin position="348"/>
        <end position="368"/>
    </location>
</feature>
<evidence type="ECO:0000313" key="6">
    <source>
        <dbReference type="EMBL" id="EMA48525.1"/>
    </source>
</evidence>
<dbReference type="InterPro" id="IPR030678">
    <property type="entry name" value="Peptide/Ni-bd"/>
</dbReference>
<gene>
    <name evidence="6" type="ORF">C451_20275</name>
</gene>
<dbReference type="GO" id="GO:0043190">
    <property type="term" value="C:ATP-binding cassette (ABC) transporter complex"/>
    <property type="evidence" value="ECO:0007669"/>
    <property type="project" value="InterPro"/>
</dbReference>
<dbReference type="EMBL" id="AOMF01000189">
    <property type="protein sequence ID" value="EMA48525.1"/>
    <property type="molecule type" value="Genomic_DNA"/>
</dbReference>
<dbReference type="GO" id="GO:0015833">
    <property type="term" value="P:peptide transport"/>
    <property type="evidence" value="ECO:0007669"/>
    <property type="project" value="TreeGrafter"/>
</dbReference>
<dbReference type="PATRIC" id="fig|1227457.3.peg.3946"/>
<dbReference type="InterPro" id="IPR039424">
    <property type="entry name" value="SBP_5"/>
</dbReference>
<dbReference type="eggNOG" id="arCOG01534">
    <property type="taxonomic scope" value="Archaea"/>
</dbReference>
<evidence type="ECO:0000256" key="1">
    <source>
        <dbReference type="ARBA" id="ARBA00005695"/>
    </source>
</evidence>
<dbReference type="Gene3D" id="3.10.105.10">
    <property type="entry name" value="Dipeptide-binding Protein, Domain 3"/>
    <property type="match status" value="1"/>
</dbReference>
<evidence type="ECO:0000259" key="5">
    <source>
        <dbReference type="Pfam" id="PF00496"/>
    </source>
</evidence>
<keyword evidence="7" id="KW-1185">Reference proteome</keyword>
<evidence type="ECO:0000256" key="3">
    <source>
        <dbReference type="ARBA" id="ARBA00022729"/>
    </source>
</evidence>
<name>M0MVU1_9EURY</name>
<organism evidence="6 7">
    <name type="scientific">Halococcus thailandensis JCM 13552</name>
    <dbReference type="NCBI Taxonomy" id="1227457"/>
    <lineage>
        <taxon>Archaea</taxon>
        <taxon>Methanobacteriati</taxon>
        <taxon>Methanobacteriota</taxon>
        <taxon>Stenosarchaea group</taxon>
        <taxon>Halobacteria</taxon>
        <taxon>Halobacteriales</taxon>
        <taxon>Halococcaceae</taxon>
        <taxon>Halococcus</taxon>
    </lineage>
</organism>
<comment type="caution">
    <text evidence="6">The sequence shown here is derived from an EMBL/GenBank/DDBJ whole genome shotgun (WGS) entry which is preliminary data.</text>
</comment>